<evidence type="ECO:0000256" key="1">
    <source>
        <dbReference type="SAM" id="Phobius"/>
    </source>
</evidence>
<evidence type="ECO:0000313" key="3">
    <source>
        <dbReference type="Proteomes" id="UP000580861"/>
    </source>
</evidence>
<comment type="caution">
    <text evidence="2">The sequence shown here is derived from an EMBL/GenBank/DDBJ whole genome shotgun (WGS) entry which is preliminary data.</text>
</comment>
<accession>A0A841ARJ3</accession>
<feature type="transmembrane region" description="Helical" evidence="1">
    <location>
        <begin position="56"/>
        <end position="75"/>
    </location>
</feature>
<dbReference type="Proteomes" id="UP000580861">
    <property type="component" value="Unassembled WGS sequence"/>
</dbReference>
<gene>
    <name evidence="2" type="ORF">HDA45_000603</name>
</gene>
<sequence>MGRRPRWGAGGEDRGGTWWWAIVVIVVPVALITAAAVTTLPLFIDPGSDAKNRIELIKVGLTVGAGTGGVVALVLTGRWQWSTEHDNAERRLTELDVKAGLEQPGDVLAVLALRAGPVWAAGWGRG</sequence>
<name>A0A841ARJ3_9PSEU</name>
<dbReference type="EMBL" id="JACHMX010000001">
    <property type="protein sequence ID" value="MBB5850516.1"/>
    <property type="molecule type" value="Genomic_DNA"/>
</dbReference>
<keyword evidence="1" id="KW-1133">Transmembrane helix</keyword>
<keyword evidence="3" id="KW-1185">Reference proteome</keyword>
<feature type="transmembrane region" description="Helical" evidence="1">
    <location>
        <begin position="20"/>
        <end position="44"/>
    </location>
</feature>
<evidence type="ECO:0000313" key="2">
    <source>
        <dbReference type="EMBL" id="MBB5850516.1"/>
    </source>
</evidence>
<keyword evidence="1" id="KW-0472">Membrane</keyword>
<keyword evidence="1" id="KW-0812">Transmembrane</keyword>
<dbReference type="AlphaFoldDB" id="A0A841ARJ3"/>
<organism evidence="2 3">
    <name type="scientific">Amycolatopsis umgeniensis</name>
    <dbReference type="NCBI Taxonomy" id="336628"/>
    <lineage>
        <taxon>Bacteria</taxon>
        <taxon>Bacillati</taxon>
        <taxon>Actinomycetota</taxon>
        <taxon>Actinomycetes</taxon>
        <taxon>Pseudonocardiales</taxon>
        <taxon>Pseudonocardiaceae</taxon>
        <taxon>Amycolatopsis</taxon>
    </lineage>
</organism>
<dbReference type="RefSeq" id="WP_184891767.1">
    <property type="nucleotide sequence ID" value="NZ_JACHMX010000001.1"/>
</dbReference>
<protein>
    <submittedName>
        <fullName evidence="2">Uncharacterized protein</fullName>
    </submittedName>
</protein>
<proteinExistence type="predicted"/>
<reference evidence="2 3" key="1">
    <citation type="submission" date="2020-08" db="EMBL/GenBank/DDBJ databases">
        <title>Sequencing the genomes of 1000 actinobacteria strains.</title>
        <authorList>
            <person name="Klenk H.-P."/>
        </authorList>
    </citation>
    <scope>NUCLEOTIDE SEQUENCE [LARGE SCALE GENOMIC DNA]</scope>
    <source>
        <strain evidence="2 3">DSM 45272</strain>
    </source>
</reference>